<name>M8DAL4_9BACL</name>
<proteinExistence type="predicted"/>
<dbReference type="SUPFAM" id="SSF53300">
    <property type="entry name" value="vWA-like"/>
    <property type="match status" value="2"/>
</dbReference>
<organism evidence="4 5">
    <name type="scientific">Brevibacillus borstelensis AK1</name>
    <dbReference type="NCBI Taxonomy" id="1300222"/>
    <lineage>
        <taxon>Bacteria</taxon>
        <taxon>Bacillati</taxon>
        <taxon>Bacillota</taxon>
        <taxon>Bacilli</taxon>
        <taxon>Bacillales</taxon>
        <taxon>Paenibacillaceae</taxon>
        <taxon>Brevibacillus</taxon>
    </lineage>
</organism>
<dbReference type="InterPro" id="IPR002035">
    <property type="entry name" value="VWF_A"/>
</dbReference>
<dbReference type="Proteomes" id="UP000012081">
    <property type="component" value="Unassembled WGS sequence"/>
</dbReference>
<keyword evidence="2" id="KW-1133">Transmembrane helix</keyword>
<dbReference type="PANTHER" id="PTHR37947:SF2">
    <property type="entry name" value="VON WILLEBRAND FACTOR TYPE A"/>
    <property type="match status" value="1"/>
</dbReference>
<evidence type="ECO:0000313" key="4">
    <source>
        <dbReference type="EMBL" id="EMT50418.1"/>
    </source>
</evidence>
<feature type="compositionally biased region" description="Basic and acidic residues" evidence="1">
    <location>
        <begin position="965"/>
        <end position="976"/>
    </location>
</feature>
<dbReference type="PROSITE" id="PS50234">
    <property type="entry name" value="VWFA"/>
    <property type="match status" value="1"/>
</dbReference>
<dbReference type="Pfam" id="PF13519">
    <property type="entry name" value="VWA_2"/>
    <property type="match status" value="1"/>
</dbReference>
<evidence type="ECO:0000256" key="2">
    <source>
        <dbReference type="SAM" id="Phobius"/>
    </source>
</evidence>
<protein>
    <recommendedName>
        <fullName evidence="3">VWFA domain-containing protein</fullName>
    </recommendedName>
</protein>
<keyword evidence="2" id="KW-0472">Membrane</keyword>
<sequence length="1030" mass="111958">MGIDVQQPWFLLLLLPAVYAVLHWWRGQQQMPVSRKSVIAAIRTAVFCLLILALAGIQLLYPVRAETVVFVWDSSASIKDDQQPSRFLREAVEGKRAEDQYGIVATGANAAVDQPLTTSSQVQPVFVEVNRHATNLAEGIRLAQAMIPTGARGKIVIITDGMDTHGDTAREVKLAKERGIAVESVLFEQPQGDEVVLSAVQVPDRLYAGEEYAIKVELESTVATKAVLRLYEGNREAGTQVVQVEKGRNRFLFSQKAMNEGFHRYRVEIEPERDTVQANNQAFAYTQVTGTPSVLVLEGHPGAASNLVQALQAGNIKVETKDVALLPKELEGYKQYASIILADLAATQVSDADMERIRTAVRDLGVGLIMTGGSDGFGMGGWFQTPIEEALPVHMDLRSKEEQPTLGLMLVIDKSGSMASDAYGVDKMELAKEAAIRATTMLNRQDEIGVIAFDGSPWEVVAPQNVTDLPAIQGQIGSIYADGGTDIFPALQMAYDRIKTMKTKRKHVILLTDGQSGREDNYQGMLEQMIGENITVSTVAVGDDSDTGLLQDIADWGKGRYYFASDATSIPKIFSKETALASRTFIVEKPQYPERTGAGDWGTLRQPLPLLRAYVATTLKKTAEPVLMSQDADPILSRWQYGLGRAVAWTSDLEGKWGPDWVAWPGNSRLWTEIVGWTLPQVETGRWQVETQLDGSRGKVTVSLPKGEKLPQELEAVVVNREMKREVVRLKPVAPGTLEGSFDAAEPGSYLIQVTEKANGKVAAGQTAGLSVSYSPEFGLQQDGEGRMQEWLLAGGGTRISEPSEVFSGKLPSKWETQPISDWLLMLAALLWPLDVAARRLQLPERWWARVTGWLRKRRTAEAVEETESAAVFARLGEKRGQRFRSSESGQDGQGSQTSQTSQTSQSSHSTSTSQTNLGNQAGGQLDNDSHAATSSNGATGSNAANVSAGLNARDQGTSAGSLFDRLDRAKTERGKKGTGTPASGLGPSADSSRPSSAPQSDQPQAESKGTEQTGETFNRLLAAKKRKQK</sequence>
<feature type="transmembrane region" description="Helical" evidence="2">
    <location>
        <begin position="6"/>
        <end position="25"/>
    </location>
</feature>
<dbReference type="Pfam" id="PF07090">
    <property type="entry name" value="GATase1_like"/>
    <property type="match status" value="1"/>
</dbReference>
<feature type="compositionally biased region" description="Polar residues" evidence="1">
    <location>
        <begin position="931"/>
        <end position="946"/>
    </location>
</feature>
<dbReference type="STRING" id="1300222.I532_22732"/>
<gene>
    <name evidence="4" type="ORF">I532_22732</name>
</gene>
<evidence type="ECO:0000256" key="1">
    <source>
        <dbReference type="SAM" id="MobiDB-lite"/>
    </source>
</evidence>
<dbReference type="InterPro" id="IPR036465">
    <property type="entry name" value="vWFA_dom_sf"/>
</dbReference>
<feature type="transmembrane region" description="Helical" evidence="2">
    <location>
        <begin position="37"/>
        <end position="61"/>
    </location>
</feature>
<dbReference type="CDD" id="cd00198">
    <property type="entry name" value="vWFA"/>
    <property type="match status" value="1"/>
</dbReference>
<comment type="caution">
    <text evidence="4">The sequence shown here is derived from an EMBL/GenBank/DDBJ whole genome shotgun (WGS) entry which is preliminary data.</text>
</comment>
<accession>M8DAL4</accession>
<dbReference type="EMBL" id="APBN01000016">
    <property type="protein sequence ID" value="EMT50418.1"/>
    <property type="molecule type" value="Genomic_DNA"/>
</dbReference>
<dbReference type="RefSeq" id="WP_003391788.1">
    <property type="nucleotide sequence ID" value="NZ_APBN01000016.1"/>
</dbReference>
<evidence type="ECO:0000259" key="3">
    <source>
        <dbReference type="PROSITE" id="PS50234"/>
    </source>
</evidence>
<reference evidence="4 5" key="1">
    <citation type="submission" date="2013-03" db="EMBL/GenBank/DDBJ databases">
        <title>Assembly of a new bacterial strain Brevibacillus borstelensis AK1.</title>
        <authorList>
            <person name="Rajan I."/>
            <person name="PoliReddy D."/>
            <person name="Sugumar T."/>
            <person name="Rathinam K."/>
            <person name="Alqarawi S."/>
            <person name="Khalil A.B."/>
            <person name="Sivakumar N."/>
        </authorList>
    </citation>
    <scope>NUCLEOTIDE SEQUENCE [LARGE SCALE GENOMIC DNA]</scope>
    <source>
        <strain evidence="4 5">AK1</strain>
    </source>
</reference>
<dbReference type="Gene3D" id="3.40.50.880">
    <property type="match status" value="2"/>
</dbReference>
<dbReference type="Pfam" id="PF00092">
    <property type="entry name" value="VWA"/>
    <property type="match status" value="1"/>
</dbReference>
<feature type="compositionally biased region" description="Low complexity" evidence="1">
    <location>
        <begin position="988"/>
        <end position="1006"/>
    </location>
</feature>
<dbReference type="AlphaFoldDB" id="M8DAL4"/>
<dbReference type="InterPro" id="IPR029062">
    <property type="entry name" value="Class_I_gatase-like"/>
</dbReference>
<keyword evidence="5" id="KW-1185">Reference proteome</keyword>
<dbReference type="InterPro" id="IPR010768">
    <property type="entry name" value="GATase1-like"/>
</dbReference>
<feature type="compositionally biased region" description="Low complexity" evidence="1">
    <location>
        <begin position="887"/>
        <end position="916"/>
    </location>
</feature>
<dbReference type="SUPFAM" id="SSF52317">
    <property type="entry name" value="Class I glutamine amidotransferase-like"/>
    <property type="match status" value="1"/>
</dbReference>
<feature type="domain" description="VWFA" evidence="3">
    <location>
        <begin position="407"/>
        <end position="577"/>
    </location>
</feature>
<evidence type="ECO:0000313" key="5">
    <source>
        <dbReference type="Proteomes" id="UP000012081"/>
    </source>
</evidence>
<keyword evidence="2" id="KW-0812">Transmembrane</keyword>
<dbReference type="PANTHER" id="PTHR37947">
    <property type="entry name" value="BLL2462 PROTEIN"/>
    <property type="match status" value="1"/>
</dbReference>
<feature type="region of interest" description="Disordered" evidence="1">
    <location>
        <begin position="876"/>
        <end position="1030"/>
    </location>
</feature>
<dbReference type="SMART" id="SM00327">
    <property type="entry name" value="VWA"/>
    <property type="match status" value="2"/>
</dbReference>
<dbReference type="PATRIC" id="fig|1300222.3.peg.4777"/>
<dbReference type="Gene3D" id="3.40.50.410">
    <property type="entry name" value="von Willebrand factor, type A domain"/>
    <property type="match status" value="1"/>
</dbReference>
<dbReference type="OrthoDB" id="9781333at2"/>